<dbReference type="RefSeq" id="WP_138624512.1">
    <property type="nucleotide sequence ID" value="NZ_SZVP01000125.1"/>
</dbReference>
<sequence>SRGGLLTFHDNKPEDLIARPLAQYARGLLGMGDQ</sequence>
<keyword evidence="2" id="KW-1185">Reference proteome</keyword>
<feature type="non-terminal residue" evidence="1">
    <location>
        <position position="1"/>
    </location>
</feature>
<protein>
    <submittedName>
        <fullName evidence="1">DUF4823 domain-containing protein</fullName>
    </submittedName>
</protein>
<evidence type="ECO:0000313" key="2">
    <source>
        <dbReference type="Proteomes" id="UP000307702"/>
    </source>
</evidence>
<proteinExistence type="predicted"/>
<accession>A0A8H2JLL2</accession>
<evidence type="ECO:0000313" key="1">
    <source>
        <dbReference type="EMBL" id="TMM35807.1"/>
    </source>
</evidence>
<organism evidence="1 2">
    <name type="scientific">Colwellia ponticola</name>
    <dbReference type="NCBI Taxonomy" id="2304625"/>
    <lineage>
        <taxon>Bacteria</taxon>
        <taxon>Pseudomonadati</taxon>
        <taxon>Pseudomonadota</taxon>
        <taxon>Gammaproteobacteria</taxon>
        <taxon>Alteromonadales</taxon>
        <taxon>Colwelliaceae</taxon>
        <taxon>Colwellia</taxon>
    </lineage>
</organism>
<dbReference type="EMBL" id="SZVP01000125">
    <property type="protein sequence ID" value="TMM35807.1"/>
    <property type="molecule type" value="Genomic_DNA"/>
</dbReference>
<dbReference type="InterPro" id="IPR032248">
    <property type="entry name" value="DUF4823"/>
</dbReference>
<reference evidence="1 2" key="1">
    <citation type="submission" date="2019-05" db="EMBL/GenBank/DDBJ databases">
        <title>Colwellia ponticola sp. nov., isolated from seawater.</title>
        <authorList>
            <person name="Yoon J.-H."/>
        </authorList>
    </citation>
    <scope>NUCLEOTIDE SEQUENCE [LARGE SCALE GENOMIC DNA]</scope>
    <source>
        <strain evidence="1 2">OISW-25</strain>
    </source>
</reference>
<comment type="caution">
    <text evidence="1">The sequence shown here is derived from an EMBL/GenBank/DDBJ whole genome shotgun (WGS) entry which is preliminary data.</text>
</comment>
<dbReference type="Proteomes" id="UP000307702">
    <property type="component" value="Unassembled WGS sequence"/>
</dbReference>
<name>A0A8H2JLL2_9GAMM</name>
<dbReference type="Pfam" id="PF16105">
    <property type="entry name" value="DUF4823"/>
    <property type="match status" value="1"/>
</dbReference>
<dbReference type="OrthoDB" id="6965567at2"/>
<dbReference type="AlphaFoldDB" id="A0A8H2JLL2"/>
<gene>
    <name evidence="1" type="ORF">FCS21_16150</name>
</gene>